<evidence type="ECO:0000256" key="6">
    <source>
        <dbReference type="ARBA" id="ARBA00022827"/>
    </source>
</evidence>
<dbReference type="PIRSF" id="PIRSF006268">
    <property type="entry name" value="ApbE"/>
    <property type="match status" value="1"/>
</dbReference>
<dbReference type="SUPFAM" id="SSF143631">
    <property type="entry name" value="ApbE-like"/>
    <property type="match status" value="1"/>
</dbReference>
<accession>A0A9E2LC41</accession>
<dbReference type="Pfam" id="PF02424">
    <property type="entry name" value="ApbE"/>
    <property type="match status" value="1"/>
</dbReference>
<evidence type="ECO:0000313" key="14">
    <source>
        <dbReference type="Proteomes" id="UP000823865"/>
    </source>
</evidence>
<feature type="signal peptide" evidence="12">
    <location>
        <begin position="1"/>
        <end position="20"/>
    </location>
</feature>
<dbReference type="AlphaFoldDB" id="A0A9E2LC41"/>
<evidence type="ECO:0000256" key="1">
    <source>
        <dbReference type="ARBA" id="ARBA00011955"/>
    </source>
</evidence>
<comment type="catalytic activity">
    <reaction evidence="9 10 12">
        <text>L-threonyl-[protein] + FAD = FMN-L-threonyl-[protein] + AMP + H(+)</text>
        <dbReference type="Rhea" id="RHEA:36847"/>
        <dbReference type="Rhea" id="RHEA-COMP:11060"/>
        <dbReference type="Rhea" id="RHEA-COMP:11061"/>
        <dbReference type="ChEBI" id="CHEBI:15378"/>
        <dbReference type="ChEBI" id="CHEBI:30013"/>
        <dbReference type="ChEBI" id="CHEBI:57692"/>
        <dbReference type="ChEBI" id="CHEBI:74257"/>
        <dbReference type="ChEBI" id="CHEBI:456215"/>
        <dbReference type="EC" id="2.7.1.180"/>
    </reaction>
</comment>
<keyword evidence="12" id="KW-0472">Membrane</keyword>
<evidence type="ECO:0000256" key="12">
    <source>
        <dbReference type="RuleBase" id="RU363002"/>
    </source>
</evidence>
<evidence type="ECO:0000256" key="10">
    <source>
        <dbReference type="PIRNR" id="PIRNR006268"/>
    </source>
</evidence>
<dbReference type="EMBL" id="JAHLFU010000270">
    <property type="protein sequence ID" value="MBU3854715.1"/>
    <property type="molecule type" value="Genomic_DNA"/>
</dbReference>
<protein>
    <recommendedName>
        <fullName evidence="2 10">FAD:protein FMN transferase</fullName>
        <ecNumber evidence="1 10">2.7.1.180</ecNumber>
    </recommendedName>
    <alternativeName>
        <fullName evidence="8 10">Flavin transferase</fullName>
    </alternativeName>
</protein>
<comment type="function">
    <text evidence="12">Flavin transferase that catalyzes the transfer of the FMN moiety of FAD and its covalent binding to the hydroxyl group of a threonine residue in a target flavoprotein.</text>
</comment>
<dbReference type="EC" id="2.7.1.180" evidence="1 10"/>
<feature type="chain" id="PRO_5039761348" description="FAD:protein FMN transferase" evidence="12">
    <location>
        <begin position="21"/>
        <end position="333"/>
    </location>
</feature>
<keyword evidence="6 10" id="KW-0274">FAD</keyword>
<gene>
    <name evidence="13" type="ORF">H9789_13050</name>
</gene>
<dbReference type="InterPro" id="IPR003374">
    <property type="entry name" value="ApbE-like_sf"/>
</dbReference>
<proteinExistence type="inferred from homology"/>
<dbReference type="InterPro" id="IPR024932">
    <property type="entry name" value="ApbE"/>
</dbReference>
<comment type="caution">
    <text evidence="13">The sequence shown here is derived from an EMBL/GenBank/DDBJ whole genome shotgun (WGS) entry which is preliminary data.</text>
</comment>
<organism evidence="13 14">
    <name type="scientific">Candidatus Paraprevotella stercoravium</name>
    <dbReference type="NCBI Taxonomy" id="2838725"/>
    <lineage>
        <taxon>Bacteria</taxon>
        <taxon>Pseudomonadati</taxon>
        <taxon>Bacteroidota</taxon>
        <taxon>Bacteroidia</taxon>
        <taxon>Bacteroidales</taxon>
        <taxon>Prevotellaceae</taxon>
        <taxon>Paraprevotella</taxon>
    </lineage>
</organism>
<dbReference type="Proteomes" id="UP000823865">
    <property type="component" value="Unassembled WGS sequence"/>
</dbReference>
<name>A0A9E2LC41_9BACT</name>
<keyword evidence="3 10" id="KW-0285">Flavoprotein</keyword>
<dbReference type="Gene3D" id="3.10.520.10">
    <property type="entry name" value="ApbE-like domains"/>
    <property type="match status" value="1"/>
</dbReference>
<evidence type="ECO:0000256" key="5">
    <source>
        <dbReference type="ARBA" id="ARBA00022723"/>
    </source>
</evidence>
<keyword evidence="12" id="KW-1003">Cell membrane</keyword>
<reference evidence="13" key="1">
    <citation type="journal article" date="2021" name="PeerJ">
        <title>Extensive microbial diversity within the chicken gut microbiome revealed by metagenomics and culture.</title>
        <authorList>
            <person name="Gilroy R."/>
            <person name="Ravi A."/>
            <person name="Getino M."/>
            <person name="Pursley I."/>
            <person name="Horton D.L."/>
            <person name="Alikhan N.F."/>
            <person name="Baker D."/>
            <person name="Gharbi K."/>
            <person name="Hall N."/>
            <person name="Watson M."/>
            <person name="Adriaenssens E.M."/>
            <person name="Foster-Nyarko E."/>
            <person name="Jarju S."/>
            <person name="Secka A."/>
            <person name="Antonio M."/>
            <person name="Oren A."/>
            <person name="Chaudhuri R.R."/>
            <person name="La Ragione R."/>
            <person name="Hildebrand F."/>
            <person name="Pallen M.J."/>
        </authorList>
    </citation>
    <scope>NUCLEOTIDE SEQUENCE</scope>
    <source>
        <strain evidence="13">G3-2149</strain>
    </source>
</reference>
<evidence type="ECO:0000256" key="8">
    <source>
        <dbReference type="ARBA" id="ARBA00031306"/>
    </source>
</evidence>
<evidence type="ECO:0000313" key="13">
    <source>
        <dbReference type="EMBL" id="MBU3854715.1"/>
    </source>
</evidence>
<feature type="binding site" evidence="11">
    <location>
        <position position="282"/>
    </location>
    <ligand>
        <name>Mg(2+)</name>
        <dbReference type="ChEBI" id="CHEBI:18420"/>
    </ligand>
</feature>
<dbReference type="GO" id="GO:0016740">
    <property type="term" value="F:transferase activity"/>
    <property type="evidence" value="ECO:0007669"/>
    <property type="project" value="UniProtKB-UniRule"/>
</dbReference>
<evidence type="ECO:0000256" key="7">
    <source>
        <dbReference type="ARBA" id="ARBA00022842"/>
    </source>
</evidence>
<evidence type="ECO:0000256" key="3">
    <source>
        <dbReference type="ARBA" id="ARBA00022630"/>
    </source>
</evidence>
<evidence type="ECO:0000256" key="9">
    <source>
        <dbReference type="ARBA" id="ARBA00048540"/>
    </source>
</evidence>
<comment type="similarity">
    <text evidence="10 12">Belongs to the ApbE family.</text>
</comment>
<feature type="binding site" evidence="11">
    <location>
        <position position="163"/>
    </location>
    <ligand>
        <name>Mg(2+)</name>
        <dbReference type="ChEBI" id="CHEBI:18420"/>
    </ligand>
</feature>
<evidence type="ECO:0000256" key="2">
    <source>
        <dbReference type="ARBA" id="ARBA00016337"/>
    </source>
</evidence>
<dbReference type="PANTHER" id="PTHR30040:SF2">
    <property type="entry name" value="FAD:PROTEIN FMN TRANSFERASE"/>
    <property type="match status" value="1"/>
</dbReference>
<keyword evidence="7 10" id="KW-0460">Magnesium</keyword>
<evidence type="ECO:0000256" key="4">
    <source>
        <dbReference type="ARBA" id="ARBA00022679"/>
    </source>
</evidence>
<comment type="subcellular location">
    <subcellularLocation>
        <location evidence="12">Cell inner membrane</location>
        <topology evidence="12">Lipid-anchor</topology>
        <orientation evidence="12">Periplasmic side</orientation>
    </subcellularLocation>
</comment>
<dbReference type="GO" id="GO:0046872">
    <property type="term" value="F:metal ion binding"/>
    <property type="evidence" value="ECO:0007669"/>
    <property type="project" value="UniProtKB-UniRule"/>
</dbReference>
<keyword evidence="4 10" id="KW-0808">Transferase</keyword>
<keyword evidence="12" id="KW-0997">Cell inner membrane</keyword>
<keyword evidence="12" id="KW-0449">Lipoprotein</keyword>
<dbReference type="PANTHER" id="PTHR30040">
    <property type="entry name" value="THIAMINE BIOSYNTHESIS LIPOPROTEIN APBE"/>
    <property type="match status" value="1"/>
</dbReference>
<evidence type="ECO:0000256" key="11">
    <source>
        <dbReference type="PIRSR" id="PIRSR006268-2"/>
    </source>
</evidence>
<sequence>MKKIITLLALLPLAVFFLTGCEKPATYQITEGSTHTYYRIKYLYKEPLDKEINAMIQAYHHAINPFDSTSIISAVNNNSNMEVDSLFTRAFNSCTKISEATDGMFDVTCAPLINLWGFGFKNMGAVNQAEIDSLKEFVGYNKVQIQGNQVVKEDPRILLNFSAIGDGYLCDLIAELLERHGIKDYLVDIGGEVMASGKNPKGNPWTIGINKPVDDTLGVNQEIQQIIQLPQKTGVATSGNYRNFYIKDGKKYAHTINPKTGYPADGDILSATVIAPNGTNADGFATAFMAMGREKAKKFIPSHPELEYYFIYADEKGNFISEYSEGMKKYFKN</sequence>
<dbReference type="PROSITE" id="PS51257">
    <property type="entry name" value="PROKAR_LIPOPROTEIN"/>
    <property type="match status" value="1"/>
</dbReference>
<feature type="binding site" evidence="11">
    <location>
        <position position="286"/>
    </location>
    <ligand>
        <name>Mg(2+)</name>
        <dbReference type="ChEBI" id="CHEBI:18420"/>
    </ligand>
</feature>
<comment type="cofactor">
    <cofactor evidence="11">
        <name>Mg(2+)</name>
        <dbReference type="ChEBI" id="CHEBI:18420"/>
    </cofactor>
    <cofactor evidence="11">
        <name>Mn(2+)</name>
        <dbReference type="ChEBI" id="CHEBI:29035"/>
    </cofactor>
    <text evidence="11">Magnesium. Can also use manganese.</text>
</comment>
<keyword evidence="5 10" id="KW-0479">Metal-binding</keyword>
<keyword evidence="12" id="KW-0732">Signal</keyword>
<reference evidence="13" key="2">
    <citation type="submission" date="2021-04" db="EMBL/GenBank/DDBJ databases">
        <authorList>
            <person name="Gilroy R."/>
        </authorList>
    </citation>
    <scope>NUCLEOTIDE SEQUENCE</scope>
    <source>
        <strain evidence="13">G3-2149</strain>
    </source>
</reference>
<dbReference type="GO" id="GO:0005886">
    <property type="term" value="C:plasma membrane"/>
    <property type="evidence" value="ECO:0007669"/>
    <property type="project" value="UniProtKB-SubCell"/>
</dbReference>